<dbReference type="GO" id="GO:0070917">
    <property type="term" value="F:inositol phosphoceramide synthase regulator activity"/>
    <property type="evidence" value="ECO:0007669"/>
    <property type="project" value="InterPro"/>
</dbReference>
<keyword evidence="4" id="KW-1185">Reference proteome</keyword>
<keyword evidence="2" id="KW-1133">Transmembrane helix</keyword>
<sequence>MAVAAFVYSLYGIYNEDLKILRVYPQLYCMDLVLNTIFTIIFGYSWYLVIDHTPKEEELSSEYANWQKQASPNALPAWKAESNVAILCLLVVWIIHVYFAVVIQSYADYMDKKYSLSTSNNNNNSRRSISGDALLSSPSNIDNSYRLTSVNALALSPSSTLNNDNSGSLRSNGRGGNISSRRVTIQDLEEGEDENYENNKNVF</sequence>
<comment type="caution">
    <text evidence="3">The sequence shown here is derived from an EMBL/GenBank/DDBJ whole genome shotgun (WGS) entry which is preliminary data.</text>
</comment>
<dbReference type="PANTHER" id="PTHR28077:SF1">
    <property type="entry name" value="INOSITOL PHOSPHORYLCERAMIDE SYNTHASE REGULATORY SUBUNIT KEI1"/>
    <property type="match status" value="1"/>
</dbReference>
<organism evidence="3 4">
    <name type="scientific">Ambispora leptoticha</name>
    <dbReference type="NCBI Taxonomy" id="144679"/>
    <lineage>
        <taxon>Eukaryota</taxon>
        <taxon>Fungi</taxon>
        <taxon>Fungi incertae sedis</taxon>
        <taxon>Mucoromycota</taxon>
        <taxon>Glomeromycotina</taxon>
        <taxon>Glomeromycetes</taxon>
        <taxon>Archaeosporales</taxon>
        <taxon>Ambisporaceae</taxon>
        <taxon>Ambispora</taxon>
    </lineage>
</organism>
<gene>
    <name evidence="3" type="ORF">ALEPTO_LOCUS7056</name>
</gene>
<dbReference type="GO" id="GO:0000139">
    <property type="term" value="C:Golgi membrane"/>
    <property type="evidence" value="ECO:0007669"/>
    <property type="project" value="TreeGrafter"/>
</dbReference>
<feature type="compositionally biased region" description="Low complexity" evidence="1">
    <location>
        <begin position="162"/>
        <end position="181"/>
    </location>
</feature>
<dbReference type="PANTHER" id="PTHR28077">
    <property type="entry name" value="INOSITOL PHOSPHORYLCERAMIDE SYNTHASE REGULATORY SUBUNIT KEI1"/>
    <property type="match status" value="1"/>
</dbReference>
<keyword evidence="2" id="KW-0472">Membrane</keyword>
<dbReference type="AlphaFoldDB" id="A0A9N9G4C6"/>
<evidence type="ECO:0000256" key="2">
    <source>
        <dbReference type="SAM" id="Phobius"/>
    </source>
</evidence>
<dbReference type="Proteomes" id="UP000789508">
    <property type="component" value="Unassembled WGS sequence"/>
</dbReference>
<dbReference type="GO" id="GO:0006673">
    <property type="term" value="P:inositol phosphoceramide metabolic process"/>
    <property type="evidence" value="ECO:0007669"/>
    <property type="project" value="InterPro"/>
</dbReference>
<keyword evidence="2" id="KW-0812">Transmembrane</keyword>
<accession>A0A9N9G4C6</accession>
<proteinExistence type="predicted"/>
<dbReference type="OrthoDB" id="3338076at2759"/>
<reference evidence="3" key="1">
    <citation type="submission" date="2021-06" db="EMBL/GenBank/DDBJ databases">
        <authorList>
            <person name="Kallberg Y."/>
            <person name="Tangrot J."/>
            <person name="Rosling A."/>
        </authorList>
    </citation>
    <scope>NUCLEOTIDE SEQUENCE</scope>
    <source>
        <strain evidence="3">FL130A</strain>
    </source>
</reference>
<dbReference type="EMBL" id="CAJVPS010002796">
    <property type="protein sequence ID" value="CAG8576508.1"/>
    <property type="molecule type" value="Genomic_DNA"/>
</dbReference>
<dbReference type="InterPro" id="IPR013862">
    <property type="entry name" value="Kei1"/>
</dbReference>
<feature type="transmembrane region" description="Helical" evidence="2">
    <location>
        <begin position="84"/>
        <end position="103"/>
    </location>
</feature>
<evidence type="ECO:0000313" key="3">
    <source>
        <dbReference type="EMBL" id="CAG8576508.1"/>
    </source>
</evidence>
<name>A0A9N9G4C6_9GLOM</name>
<dbReference type="Pfam" id="PF08552">
    <property type="entry name" value="Kei1"/>
    <property type="match status" value="1"/>
</dbReference>
<protein>
    <submittedName>
        <fullName evidence="3">2490_t:CDS:1</fullName>
    </submittedName>
</protein>
<evidence type="ECO:0000313" key="4">
    <source>
        <dbReference type="Proteomes" id="UP000789508"/>
    </source>
</evidence>
<feature type="region of interest" description="Disordered" evidence="1">
    <location>
        <begin position="161"/>
        <end position="181"/>
    </location>
</feature>
<evidence type="ECO:0000256" key="1">
    <source>
        <dbReference type="SAM" id="MobiDB-lite"/>
    </source>
</evidence>
<dbReference type="GO" id="GO:0070916">
    <property type="term" value="C:inositol phosphoceramide synthase complex"/>
    <property type="evidence" value="ECO:0007669"/>
    <property type="project" value="TreeGrafter"/>
</dbReference>
<feature type="transmembrane region" description="Helical" evidence="2">
    <location>
        <begin position="27"/>
        <end position="49"/>
    </location>
</feature>